<evidence type="ECO:0000313" key="1">
    <source>
        <dbReference type="EMBL" id="ROL46514.1"/>
    </source>
</evidence>
<dbReference type="AlphaFoldDB" id="A0A3N0YK52"/>
<organism evidence="1 2">
    <name type="scientific">Anabarilius grahami</name>
    <name type="common">Kanglang fish</name>
    <name type="synonym">Barilius grahami</name>
    <dbReference type="NCBI Taxonomy" id="495550"/>
    <lineage>
        <taxon>Eukaryota</taxon>
        <taxon>Metazoa</taxon>
        <taxon>Chordata</taxon>
        <taxon>Craniata</taxon>
        <taxon>Vertebrata</taxon>
        <taxon>Euteleostomi</taxon>
        <taxon>Actinopterygii</taxon>
        <taxon>Neopterygii</taxon>
        <taxon>Teleostei</taxon>
        <taxon>Ostariophysi</taxon>
        <taxon>Cypriniformes</taxon>
        <taxon>Xenocyprididae</taxon>
        <taxon>Xenocypridinae</taxon>
        <taxon>Xenocypridinae incertae sedis</taxon>
        <taxon>Anabarilius</taxon>
    </lineage>
</organism>
<keyword evidence="2" id="KW-1185">Reference proteome</keyword>
<dbReference type="Proteomes" id="UP000281406">
    <property type="component" value="Unassembled WGS sequence"/>
</dbReference>
<sequence>MKRNSFIIANLQNINIRASTQSVNLSVCFGSSTLWIVVRDVGARAYSNSVVTVIHLCIYDRLDQITLDYLPHIKPNTDHKPGRHFHLSGTRRAMNSYQISTPLSEATVASASNITELEPGDDALLSTCICEYRYRVKSSNIFF</sequence>
<name>A0A3N0YK52_ANAGA</name>
<gene>
    <name evidence="1" type="ORF">DPX16_21698</name>
</gene>
<dbReference type="EMBL" id="RJVU01037554">
    <property type="protein sequence ID" value="ROL46514.1"/>
    <property type="molecule type" value="Genomic_DNA"/>
</dbReference>
<evidence type="ECO:0000313" key="2">
    <source>
        <dbReference type="Proteomes" id="UP000281406"/>
    </source>
</evidence>
<reference evidence="1 2" key="1">
    <citation type="submission" date="2018-10" db="EMBL/GenBank/DDBJ databases">
        <title>Genome assembly for a Yunnan-Guizhou Plateau 3E fish, Anabarilius grahami (Regan), and its evolutionary and genetic applications.</title>
        <authorList>
            <person name="Jiang W."/>
        </authorList>
    </citation>
    <scope>NUCLEOTIDE SEQUENCE [LARGE SCALE GENOMIC DNA]</scope>
    <source>
        <strain evidence="1">AG-KIZ</strain>
        <tissue evidence="1">Muscle</tissue>
    </source>
</reference>
<comment type="caution">
    <text evidence="1">The sequence shown here is derived from an EMBL/GenBank/DDBJ whole genome shotgun (WGS) entry which is preliminary data.</text>
</comment>
<proteinExistence type="predicted"/>
<protein>
    <submittedName>
        <fullName evidence="1">Uncharacterized protein</fullName>
    </submittedName>
</protein>
<accession>A0A3N0YK52</accession>